<dbReference type="STRING" id="392421.SAMN04488694_11179"/>
<proteinExistence type="predicted"/>
<dbReference type="Proteomes" id="UP000199320">
    <property type="component" value="Unassembled WGS sequence"/>
</dbReference>
<feature type="transmembrane region" description="Helical" evidence="5">
    <location>
        <begin position="92"/>
        <end position="110"/>
    </location>
</feature>
<organism evidence="8 9">
    <name type="scientific">Natrinema hispanicum</name>
    <dbReference type="NCBI Taxonomy" id="392421"/>
    <lineage>
        <taxon>Archaea</taxon>
        <taxon>Methanobacteriati</taxon>
        <taxon>Methanobacteriota</taxon>
        <taxon>Stenosarchaea group</taxon>
        <taxon>Halobacteria</taxon>
        <taxon>Halobacteriales</taxon>
        <taxon>Natrialbaceae</taxon>
        <taxon>Natrinema</taxon>
    </lineage>
</organism>
<evidence type="ECO:0000259" key="6">
    <source>
        <dbReference type="Pfam" id="PF04893"/>
    </source>
</evidence>
<keyword evidence="9" id="KW-1185">Reference proteome</keyword>
<dbReference type="EMBL" id="FOIC01000011">
    <property type="protein sequence ID" value="SET73490.1"/>
    <property type="molecule type" value="Genomic_DNA"/>
</dbReference>
<dbReference type="EMBL" id="FMZP01000010">
    <property type="protein sequence ID" value="SDC97832.1"/>
    <property type="molecule type" value="Genomic_DNA"/>
</dbReference>
<gene>
    <name evidence="8" type="ORF">SAMN04488694_11179</name>
    <name evidence="7" type="ORF">SAMN05192552_101046</name>
</gene>
<dbReference type="RefSeq" id="WP_092933320.1">
    <property type="nucleotide sequence ID" value="NZ_FMZP01000010.1"/>
</dbReference>
<evidence type="ECO:0000313" key="7">
    <source>
        <dbReference type="EMBL" id="SDC97832.1"/>
    </source>
</evidence>
<feature type="transmembrane region" description="Helical" evidence="5">
    <location>
        <begin position="122"/>
        <end position="144"/>
    </location>
</feature>
<feature type="domain" description="Yip1" evidence="6">
    <location>
        <begin position="6"/>
        <end position="217"/>
    </location>
</feature>
<evidence type="ECO:0000256" key="3">
    <source>
        <dbReference type="ARBA" id="ARBA00022989"/>
    </source>
</evidence>
<comment type="subcellular location">
    <subcellularLocation>
        <location evidence="1">Membrane</location>
        <topology evidence="1">Multi-pass membrane protein</topology>
    </subcellularLocation>
</comment>
<dbReference type="OrthoDB" id="186086at2157"/>
<feature type="transmembrane region" description="Helical" evidence="5">
    <location>
        <begin position="172"/>
        <end position="192"/>
    </location>
</feature>
<reference evidence="8" key="1">
    <citation type="submission" date="2016-10" db="EMBL/GenBank/DDBJ databases">
        <authorList>
            <person name="de Groot N.N."/>
        </authorList>
    </citation>
    <scope>NUCLEOTIDE SEQUENCE [LARGE SCALE GENOMIC DNA]</scope>
    <source>
        <strain evidence="8">CDM_6</strain>
    </source>
</reference>
<dbReference type="Proteomes" id="UP000324021">
    <property type="component" value="Unassembled WGS sequence"/>
</dbReference>
<dbReference type="GO" id="GO:0016020">
    <property type="term" value="C:membrane"/>
    <property type="evidence" value="ECO:0007669"/>
    <property type="project" value="UniProtKB-SubCell"/>
</dbReference>
<dbReference type="AlphaFoldDB" id="A0A1I0GQU7"/>
<evidence type="ECO:0000313" key="10">
    <source>
        <dbReference type="Proteomes" id="UP000324021"/>
    </source>
</evidence>
<keyword evidence="4 5" id="KW-0472">Membrane</keyword>
<evidence type="ECO:0000256" key="5">
    <source>
        <dbReference type="SAM" id="Phobius"/>
    </source>
</evidence>
<dbReference type="Pfam" id="PF04893">
    <property type="entry name" value="Yip1"/>
    <property type="match status" value="1"/>
</dbReference>
<sequence>MDGRLWQLLVDPAAFFDADVPPLSQSVGVLIATGAVCLGVLPPVLSLLESPVIPDEVVFDAFPPLRYVTAGWAVSVPGIVGVLLAAVLAVPLVAWIAFAALFYLLSWPIASESGVDRTVSLVAWGFVPQLLANGITLAALLAAFPATPTESWRIGVTVPARIYASPPAFEPLFAVATVVGVGCTLWSGYLWAHAIAAARGLTLRQGLAVVAVPTILVAGPI</sequence>
<accession>A0A1I0GQU7</accession>
<evidence type="ECO:0000256" key="4">
    <source>
        <dbReference type="ARBA" id="ARBA00023136"/>
    </source>
</evidence>
<keyword evidence="3 5" id="KW-1133">Transmembrane helix</keyword>
<feature type="transmembrane region" description="Helical" evidence="5">
    <location>
        <begin position="67"/>
        <end position="86"/>
    </location>
</feature>
<evidence type="ECO:0000313" key="9">
    <source>
        <dbReference type="Proteomes" id="UP000199320"/>
    </source>
</evidence>
<keyword evidence="2 5" id="KW-0812">Transmembrane</keyword>
<evidence type="ECO:0000256" key="2">
    <source>
        <dbReference type="ARBA" id="ARBA00022692"/>
    </source>
</evidence>
<evidence type="ECO:0000313" key="8">
    <source>
        <dbReference type="EMBL" id="SET73490.1"/>
    </source>
</evidence>
<dbReference type="InterPro" id="IPR006977">
    <property type="entry name" value="Yip1_dom"/>
</dbReference>
<evidence type="ECO:0000256" key="1">
    <source>
        <dbReference type="ARBA" id="ARBA00004141"/>
    </source>
</evidence>
<name>A0A1I0GQU7_9EURY</name>
<feature type="transmembrane region" description="Helical" evidence="5">
    <location>
        <begin position="27"/>
        <end position="47"/>
    </location>
</feature>
<protein>
    <submittedName>
        <fullName evidence="8">Yip1 domain-containing protein</fullName>
    </submittedName>
</protein>
<reference evidence="9 10" key="2">
    <citation type="submission" date="2016-10" db="EMBL/GenBank/DDBJ databases">
        <authorList>
            <person name="Varghese N."/>
            <person name="Submissions S."/>
        </authorList>
    </citation>
    <scope>NUCLEOTIDE SEQUENCE [LARGE SCALE GENOMIC DNA]</scope>
    <source>
        <strain evidence="7 10">CDM_1</strain>
        <strain evidence="9">CDM_6</strain>
    </source>
</reference>